<gene>
    <name evidence="2" type="ORF">CesoFtcFv8_005122</name>
</gene>
<keyword evidence="3" id="KW-1185">Reference proteome</keyword>
<dbReference type="EMBL" id="JAULUE010002049">
    <property type="protein sequence ID" value="KAK5907250.1"/>
    <property type="molecule type" value="Genomic_DNA"/>
</dbReference>
<protein>
    <submittedName>
        <fullName evidence="2">Uncharacterized protein</fullName>
    </submittedName>
</protein>
<dbReference type="AlphaFoldDB" id="A0AAN8CPG1"/>
<accession>A0AAN8CPG1</accession>
<name>A0AAN8CPG1_9TELE</name>
<reference evidence="2 3" key="1">
    <citation type="journal article" date="2023" name="Mol. Biol. Evol.">
        <title>Genomics of Secondarily Temperate Adaptation in the Only Non-Antarctic Icefish.</title>
        <authorList>
            <person name="Rivera-Colon A.G."/>
            <person name="Rayamajhi N."/>
            <person name="Minhas B.F."/>
            <person name="Madrigal G."/>
            <person name="Bilyk K.T."/>
            <person name="Yoon V."/>
            <person name="Hune M."/>
            <person name="Gregory S."/>
            <person name="Cheng C.H.C."/>
            <person name="Catchen J.M."/>
        </authorList>
    </citation>
    <scope>NUCLEOTIDE SEQUENCE [LARGE SCALE GENOMIC DNA]</scope>
    <source>
        <strain evidence="2">JC2023a</strain>
    </source>
</reference>
<feature type="compositionally biased region" description="Basic and acidic residues" evidence="1">
    <location>
        <begin position="9"/>
        <end position="25"/>
    </location>
</feature>
<evidence type="ECO:0000313" key="2">
    <source>
        <dbReference type="EMBL" id="KAK5907250.1"/>
    </source>
</evidence>
<evidence type="ECO:0000313" key="3">
    <source>
        <dbReference type="Proteomes" id="UP001335648"/>
    </source>
</evidence>
<sequence length="68" mass="7663">MKLNRSRGWRPDYNPKRQKERERRGAACSSTELNLRDTDSSSHTSHKHLAPVNAWVDGGQTKLQAAGC</sequence>
<comment type="caution">
    <text evidence="2">The sequence shown here is derived from an EMBL/GenBank/DDBJ whole genome shotgun (WGS) entry which is preliminary data.</text>
</comment>
<evidence type="ECO:0000256" key="1">
    <source>
        <dbReference type="SAM" id="MobiDB-lite"/>
    </source>
</evidence>
<organism evidence="2 3">
    <name type="scientific">Champsocephalus esox</name>
    <name type="common">pike icefish</name>
    <dbReference type="NCBI Taxonomy" id="159716"/>
    <lineage>
        <taxon>Eukaryota</taxon>
        <taxon>Metazoa</taxon>
        <taxon>Chordata</taxon>
        <taxon>Craniata</taxon>
        <taxon>Vertebrata</taxon>
        <taxon>Euteleostomi</taxon>
        <taxon>Actinopterygii</taxon>
        <taxon>Neopterygii</taxon>
        <taxon>Teleostei</taxon>
        <taxon>Neoteleostei</taxon>
        <taxon>Acanthomorphata</taxon>
        <taxon>Eupercaria</taxon>
        <taxon>Perciformes</taxon>
        <taxon>Notothenioidei</taxon>
        <taxon>Channichthyidae</taxon>
        <taxon>Champsocephalus</taxon>
    </lineage>
</organism>
<feature type="region of interest" description="Disordered" evidence="1">
    <location>
        <begin position="1"/>
        <end position="46"/>
    </location>
</feature>
<proteinExistence type="predicted"/>
<dbReference type="Proteomes" id="UP001335648">
    <property type="component" value="Unassembled WGS sequence"/>
</dbReference>